<accession>B4KBT1</accession>
<dbReference type="Proteomes" id="UP000009192">
    <property type="component" value="Unassembled WGS sequence"/>
</dbReference>
<dbReference type="EMBL" id="CH933806">
    <property type="protein sequence ID" value="EDW14758.2"/>
    <property type="molecule type" value="Genomic_DNA"/>
</dbReference>
<dbReference type="InterPro" id="IPR044822">
    <property type="entry name" value="Myb_DNA-bind_4"/>
</dbReference>
<evidence type="ECO:0000313" key="2">
    <source>
        <dbReference type="EMBL" id="EDW14758.2"/>
    </source>
</evidence>
<name>B4KBT1_DROMO</name>
<dbReference type="KEGG" id="dmo:Dmoj_GI24437"/>
<evidence type="ECO:0000313" key="3">
    <source>
        <dbReference type="Proteomes" id="UP000009192"/>
    </source>
</evidence>
<protein>
    <recommendedName>
        <fullName evidence="1">Myb/SANT-like DNA-binding domain-containing protein</fullName>
    </recommendedName>
</protein>
<evidence type="ECO:0000259" key="1">
    <source>
        <dbReference type="Pfam" id="PF13837"/>
    </source>
</evidence>
<dbReference type="HOGENOM" id="CLU_812021_0_0_1"/>
<dbReference type="Pfam" id="PF13837">
    <property type="entry name" value="Myb_DNA-bind_4"/>
    <property type="match status" value="1"/>
</dbReference>
<dbReference type="FunCoup" id="B4KBT1">
    <property type="interactions" value="14"/>
</dbReference>
<dbReference type="InParanoid" id="B4KBT1"/>
<proteinExistence type="predicted"/>
<dbReference type="OrthoDB" id="691673at2759"/>
<sequence>MTIDALLFAMNVQRKLWTSEEEDIFLRIWQNYLVAVNDGRTLTDVCKYLQVEFRNKGIDATVDRIKTKIYSLKRKYNKYSSLRSDKVQVEIEDMRTSSSSTTTFVTFQKYIEANEYQTWSTDSTIAAPSAVKKTKPRRKLWGLEEEDIFLDTPRPQGHEALFCPKPSFFDYFANYYPKPNFIDCPNNWLAADKLDSEFDSPSPEWASYYLNPKLIGYFNSWCTEDQPIDSENLESRSADCADNENSLEQANENEFDGNSSANHLDNAEDACYLIYPENLAMVVMEECQPMEHPINLSEAITRQEQVEQFGSFITKELHLLNDDLLEEAKTRIFDIIRIMHMKQVQQN</sequence>
<dbReference type="AlphaFoldDB" id="B4KBT1"/>
<reference evidence="2 3" key="1">
    <citation type="journal article" date="2007" name="Nature">
        <title>Evolution of genes and genomes on the Drosophila phylogeny.</title>
        <authorList>
            <consortium name="Drosophila 12 Genomes Consortium"/>
            <person name="Clark A.G."/>
            <person name="Eisen M.B."/>
            <person name="Smith D.R."/>
            <person name="Bergman C.M."/>
            <person name="Oliver B."/>
            <person name="Markow T.A."/>
            <person name="Kaufman T.C."/>
            <person name="Kellis M."/>
            <person name="Gelbart W."/>
            <person name="Iyer V.N."/>
            <person name="Pollard D.A."/>
            <person name="Sackton T.B."/>
            <person name="Larracuente A.M."/>
            <person name="Singh N.D."/>
            <person name="Abad J.P."/>
            <person name="Abt D.N."/>
            <person name="Adryan B."/>
            <person name="Aguade M."/>
            <person name="Akashi H."/>
            <person name="Anderson W.W."/>
            <person name="Aquadro C.F."/>
            <person name="Ardell D.H."/>
            <person name="Arguello R."/>
            <person name="Artieri C.G."/>
            <person name="Barbash D.A."/>
            <person name="Barker D."/>
            <person name="Barsanti P."/>
            <person name="Batterham P."/>
            <person name="Batzoglou S."/>
            <person name="Begun D."/>
            <person name="Bhutkar A."/>
            <person name="Blanco E."/>
            <person name="Bosak S.A."/>
            <person name="Bradley R.K."/>
            <person name="Brand A.D."/>
            <person name="Brent M.R."/>
            <person name="Brooks A.N."/>
            <person name="Brown R.H."/>
            <person name="Butlin R.K."/>
            <person name="Caggese C."/>
            <person name="Calvi B.R."/>
            <person name="Bernardo de Carvalho A."/>
            <person name="Caspi A."/>
            <person name="Castrezana S."/>
            <person name="Celniker S.E."/>
            <person name="Chang J.L."/>
            <person name="Chapple C."/>
            <person name="Chatterji S."/>
            <person name="Chinwalla A."/>
            <person name="Civetta A."/>
            <person name="Clifton S.W."/>
            <person name="Comeron J.M."/>
            <person name="Costello J.C."/>
            <person name="Coyne J.A."/>
            <person name="Daub J."/>
            <person name="David R.G."/>
            <person name="Delcher A.L."/>
            <person name="Delehaunty K."/>
            <person name="Do C.B."/>
            <person name="Ebling H."/>
            <person name="Edwards K."/>
            <person name="Eickbush T."/>
            <person name="Evans J.D."/>
            <person name="Filipski A."/>
            <person name="Findeiss S."/>
            <person name="Freyhult E."/>
            <person name="Fulton L."/>
            <person name="Fulton R."/>
            <person name="Garcia A.C."/>
            <person name="Gardiner A."/>
            <person name="Garfield D.A."/>
            <person name="Garvin B.E."/>
            <person name="Gibson G."/>
            <person name="Gilbert D."/>
            <person name="Gnerre S."/>
            <person name="Godfrey J."/>
            <person name="Good R."/>
            <person name="Gotea V."/>
            <person name="Gravely B."/>
            <person name="Greenberg A.J."/>
            <person name="Griffiths-Jones S."/>
            <person name="Gross S."/>
            <person name="Guigo R."/>
            <person name="Gustafson E.A."/>
            <person name="Haerty W."/>
            <person name="Hahn M.W."/>
            <person name="Halligan D.L."/>
            <person name="Halpern A.L."/>
            <person name="Halter G.M."/>
            <person name="Han M.V."/>
            <person name="Heger A."/>
            <person name="Hillier L."/>
            <person name="Hinrichs A.S."/>
            <person name="Holmes I."/>
            <person name="Hoskins R.A."/>
            <person name="Hubisz M.J."/>
            <person name="Hultmark D."/>
            <person name="Huntley M.A."/>
            <person name="Jaffe D.B."/>
            <person name="Jagadeeshan S."/>
            <person name="Jeck W.R."/>
            <person name="Johnson J."/>
            <person name="Jones C.D."/>
            <person name="Jordan W.C."/>
            <person name="Karpen G.H."/>
            <person name="Kataoka E."/>
            <person name="Keightley P.D."/>
            <person name="Kheradpour P."/>
            <person name="Kirkness E.F."/>
            <person name="Koerich L.B."/>
            <person name="Kristiansen K."/>
            <person name="Kudrna D."/>
            <person name="Kulathinal R.J."/>
            <person name="Kumar S."/>
            <person name="Kwok R."/>
            <person name="Lander E."/>
            <person name="Langley C.H."/>
            <person name="Lapoint R."/>
            <person name="Lazzaro B.P."/>
            <person name="Lee S.J."/>
            <person name="Levesque L."/>
            <person name="Li R."/>
            <person name="Lin C.F."/>
            <person name="Lin M.F."/>
            <person name="Lindblad-Toh K."/>
            <person name="Llopart A."/>
            <person name="Long M."/>
            <person name="Low L."/>
            <person name="Lozovsky E."/>
            <person name="Lu J."/>
            <person name="Luo M."/>
            <person name="Machado C.A."/>
            <person name="Makalowski W."/>
            <person name="Marzo M."/>
            <person name="Matsuda M."/>
            <person name="Matzkin L."/>
            <person name="McAllister B."/>
            <person name="McBride C.S."/>
            <person name="McKernan B."/>
            <person name="McKernan K."/>
            <person name="Mendez-Lago M."/>
            <person name="Minx P."/>
            <person name="Mollenhauer M.U."/>
            <person name="Montooth K."/>
            <person name="Mount S.M."/>
            <person name="Mu X."/>
            <person name="Myers E."/>
            <person name="Negre B."/>
            <person name="Newfeld S."/>
            <person name="Nielsen R."/>
            <person name="Noor M.A."/>
            <person name="O'Grady P."/>
            <person name="Pachter L."/>
            <person name="Papaceit M."/>
            <person name="Parisi M.J."/>
            <person name="Parisi M."/>
            <person name="Parts L."/>
            <person name="Pedersen J.S."/>
            <person name="Pesole G."/>
            <person name="Phillippy A.M."/>
            <person name="Ponting C.P."/>
            <person name="Pop M."/>
            <person name="Porcelli D."/>
            <person name="Powell J.R."/>
            <person name="Prohaska S."/>
            <person name="Pruitt K."/>
            <person name="Puig M."/>
            <person name="Quesneville H."/>
            <person name="Ram K.R."/>
            <person name="Rand D."/>
            <person name="Rasmussen M.D."/>
            <person name="Reed L.K."/>
            <person name="Reenan R."/>
            <person name="Reily A."/>
            <person name="Remington K.A."/>
            <person name="Rieger T.T."/>
            <person name="Ritchie M.G."/>
            <person name="Robin C."/>
            <person name="Rogers Y.H."/>
            <person name="Rohde C."/>
            <person name="Rozas J."/>
            <person name="Rubenfield M.J."/>
            <person name="Ruiz A."/>
            <person name="Russo S."/>
            <person name="Salzberg S.L."/>
            <person name="Sanchez-Gracia A."/>
            <person name="Saranga D.J."/>
            <person name="Sato H."/>
            <person name="Schaeffer S.W."/>
            <person name="Schatz M.C."/>
            <person name="Schlenke T."/>
            <person name="Schwartz R."/>
            <person name="Segarra C."/>
            <person name="Singh R.S."/>
            <person name="Sirot L."/>
            <person name="Sirota M."/>
            <person name="Sisneros N.B."/>
            <person name="Smith C.D."/>
            <person name="Smith T.F."/>
            <person name="Spieth J."/>
            <person name="Stage D.E."/>
            <person name="Stark A."/>
            <person name="Stephan W."/>
            <person name="Strausberg R.L."/>
            <person name="Strempel S."/>
            <person name="Sturgill D."/>
            <person name="Sutton G."/>
            <person name="Sutton G.G."/>
            <person name="Tao W."/>
            <person name="Teichmann S."/>
            <person name="Tobari Y.N."/>
            <person name="Tomimura Y."/>
            <person name="Tsolas J.M."/>
            <person name="Valente V.L."/>
            <person name="Venter E."/>
            <person name="Venter J.C."/>
            <person name="Vicario S."/>
            <person name="Vieira F.G."/>
            <person name="Vilella A.J."/>
            <person name="Villasante A."/>
            <person name="Walenz B."/>
            <person name="Wang J."/>
            <person name="Wasserman M."/>
            <person name="Watts T."/>
            <person name="Wilson D."/>
            <person name="Wilson R.K."/>
            <person name="Wing R.A."/>
            <person name="Wolfner M.F."/>
            <person name="Wong A."/>
            <person name="Wong G.K."/>
            <person name="Wu C.I."/>
            <person name="Wu G."/>
            <person name="Yamamoto D."/>
            <person name="Yang H.P."/>
            <person name="Yang S.P."/>
            <person name="Yorke J.A."/>
            <person name="Yoshida K."/>
            <person name="Zdobnov E."/>
            <person name="Zhang P."/>
            <person name="Zhang Y."/>
            <person name="Zimin A.V."/>
            <person name="Baldwin J."/>
            <person name="Abdouelleil A."/>
            <person name="Abdulkadir J."/>
            <person name="Abebe A."/>
            <person name="Abera B."/>
            <person name="Abreu J."/>
            <person name="Acer S.C."/>
            <person name="Aftuck L."/>
            <person name="Alexander A."/>
            <person name="An P."/>
            <person name="Anderson E."/>
            <person name="Anderson S."/>
            <person name="Arachi H."/>
            <person name="Azer M."/>
            <person name="Bachantsang P."/>
            <person name="Barry A."/>
            <person name="Bayul T."/>
            <person name="Berlin A."/>
            <person name="Bessette D."/>
            <person name="Bloom T."/>
            <person name="Blye J."/>
            <person name="Boguslavskiy L."/>
            <person name="Bonnet C."/>
            <person name="Boukhgalter B."/>
            <person name="Bourzgui I."/>
            <person name="Brown A."/>
            <person name="Cahill P."/>
            <person name="Channer S."/>
            <person name="Cheshatsang Y."/>
            <person name="Chuda L."/>
            <person name="Citroen M."/>
            <person name="Collymore A."/>
            <person name="Cooke P."/>
            <person name="Costello M."/>
            <person name="D'Aco K."/>
            <person name="Daza R."/>
            <person name="De Haan G."/>
            <person name="DeGray S."/>
            <person name="DeMaso C."/>
            <person name="Dhargay N."/>
            <person name="Dooley K."/>
            <person name="Dooley E."/>
            <person name="Doricent M."/>
            <person name="Dorje P."/>
            <person name="Dorjee K."/>
            <person name="Dupes A."/>
            <person name="Elong R."/>
            <person name="Falk J."/>
            <person name="Farina A."/>
            <person name="Faro S."/>
            <person name="Ferguson D."/>
            <person name="Fisher S."/>
            <person name="Foley C.D."/>
            <person name="Franke A."/>
            <person name="Friedrich D."/>
            <person name="Gadbois L."/>
            <person name="Gearin G."/>
            <person name="Gearin C.R."/>
            <person name="Giannoukos G."/>
            <person name="Goode T."/>
            <person name="Graham J."/>
            <person name="Grandbois E."/>
            <person name="Grewal S."/>
            <person name="Gyaltsen K."/>
            <person name="Hafez N."/>
            <person name="Hagos B."/>
            <person name="Hall J."/>
            <person name="Henson C."/>
            <person name="Hollinger A."/>
            <person name="Honan T."/>
            <person name="Huard M.D."/>
            <person name="Hughes L."/>
            <person name="Hurhula B."/>
            <person name="Husby M.E."/>
            <person name="Kamat A."/>
            <person name="Kanga B."/>
            <person name="Kashin S."/>
            <person name="Khazanovich D."/>
            <person name="Kisner P."/>
            <person name="Lance K."/>
            <person name="Lara M."/>
            <person name="Lee W."/>
            <person name="Lennon N."/>
            <person name="Letendre F."/>
            <person name="LeVine R."/>
            <person name="Lipovsky A."/>
            <person name="Liu X."/>
            <person name="Liu J."/>
            <person name="Liu S."/>
            <person name="Lokyitsang T."/>
            <person name="Lokyitsang Y."/>
            <person name="Lubonja R."/>
            <person name="Lui A."/>
            <person name="MacDonald P."/>
            <person name="Magnisalis V."/>
            <person name="Maru K."/>
            <person name="Matthews C."/>
            <person name="McCusker W."/>
            <person name="McDonough S."/>
            <person name="Mehta T."/>
            <person name="Meldrim J."/>
            <person name="Meneus L."/>
            <person name="Mihai O."/>
            <person name="Mihalev A."/>
            <person name="Mihova T."/>
            <person name="Mittelman R."/>
            <person name="Mlenga V."/>
            <person name="Montmayeur A."/>
            <person name="Mulrain L."/>
            <person name="Navidi A."/>
            <person name="Naylor J."/>
            <person name="Negash T."/>
            <person name="Nguyen T."/>
            <person name="Nguyen N."/>
            <person name="Nicol R."/>
            <person name="Norbu C."/>
            <person name="Norbu N."/>
            <person name="Novod N."/>
            <person name="O'Neill B."/>
            <person name="Osman S."/>
            <person name="Markiewicz E."/>
            <person name="Oyono O.L."/>
            <person name="Patti C."/>
            <person name="Phunkhang P."/>
            <person name="Pierre F."/>
            <person name="Priest M."/>
            <person name="Raghuraman S."/>
            <person name="Rege F."/>
            <person name="Reyes R."/>
            <person name="Rise C."/>
            <person name="Rogov P."/>
            <person name="Ross K."/>
            <person name="Ryan E."/>
            <person name="Settipalli S."/>
            <person name="Shea T."/>
            <person name="Sherpa N."/>
            <person name="Shi L."/>
            <person name="Shih D."/>
            <person name="Sparrow T."/>
            <person name="Spaulding J."/>
            <person name="Stalker J."/>
            <person name="Stange-Thomann N."/>
            <person name="Stavropoulos S."/>
            <person name="Stone C."/>
            <person name="Strader C."/>
            <person name="Tesfaye S."/>
            <person name="Thomson T."/>
            <person name="Thoulutsang Y."/>
            <person name="Thoulutsang D."/>
            <person name="Topham K."/>
            <person name="Topping I."/>
            <person name="Tsamla T."/>
            <person name="Vassiliev H."/>
            <person name="Vo A."/>
            <person name="Wangchuk T."/>
            <person name="Wangdi T."/>
            <person name="Weiand M."/>
            <person name="Wilkinson J."/>
            <person name="Wilson A."/>
            <person name="Yadav S."/>
            <person name="Young G."/>
            <person name="Yu Q."/>
            <person name="Zembek L."/>
            <person name="Zhong D."/>
            <person name="Zimmer A."/>
            <person name="Zwirko Z."/>
            <person name="Jaffe D.B."/>
            <person name="Alvarez P."/>
            <person name="Brockman W."/>
            <person name="Butler J."/>
            <person name="Chin C."/>
            <person name="Gnerre S."/>
            <person name="Grabherr M."/>
            <person name="Kleber M."/>
            <person name="Mauceli E."/>
            <person name="MacCallum I."/>
        </authorList>
    </citation>
    <scope>NUCLEOTIDE SEQUENCE [LARGE SCALE GENOMIC DNA]</scope>
    <source>
        <strain evidence="3">Tucson 15081-1352.22</strain>
    </source>
</reference>
<organism evidence="2 3">
    <name type="scientific">Drosophila mojavensis</name>
    <name type="common">Fruit fly</name>
    <dbReference type="NCBI Taxonomy" id="7230"/>
    <lineage>
        <taxon>Eukaryota</taxon>
        <taxon>Metazoa</taxon>
        <taxon>Ecdysozoa</taxon>
        <taxon>Arthropoda</taxon>
        <taxon>Hexapoda</taxon>
        <taxon>Insecta</taxon>
        <taxon>Pterygota</taxon>
        <taxon>Neoptera</taxon>
        <taxon>Endopterygota</taxon>
        <taxon>Diptera</taxon>
        <taxon>Brachycera</taxon>
        <taxon>Muscomorpha</taxon>
        <taxon>Ephydroidea</taxon>
        <taxon>Drosophilidae</taxon>
        <taxon>Drosophila</taxon>
    </lineage>
</organism>
<feature type="domain" description="Myb/SANT-like DNA-binding" evidence="1">
    <location>
        <begin position="15"/>
        <end position="83"/>
    </location>
</feature>
<keyword evidence="3" id="KW-1185">Reference proteome</keyword>
<gene>
    <name evidence="2" type="primary">Dmoj\GI24437</name>
    <name evidence="2" type="ORF">Dmoj_GI24437</name>
</gene>